<dbReference type="RefSeq" id="WP_265988694.1">
    <property type="nucleotide sequence ID" value="NZ_CP110973.1"/>
</dbReference>
<keyword evidence="4 7" id="KW-0808">Transferase</keyword>
<dbReference type="PANTHER" id="PTHR11727:SF7">
    <property type="entry name" value="DIMETHYLADENOSINE TRANSFERASE-RELATED"/>
    <property type="match status" value="1"/>
</dbReference>
<comment type="catalytic activity">
    <reaction evidence="7">
        <text>adenosine(1518)/adenosine(1519) in 16S rRNA + 4 S-adenosyl-L-methionine = N(6)-dimethyladenosine(1518)/N(6)-dimethyladenosine(1519) in 16S rRNA + 4 S-adenosyl-L-homocysteine + 4 H(+)</text>
        <dbReference type="Rhea" id="RHEA:19609"/>
        <dbReference type="Rhea" id="RHEA-COMP:10232"/>
        <dbReference type="Rhea" id="RHEA-COMP:10233"/>
        <dbReference type="ChEBI" id="CHEBI:15378"/>
        <dbReference type="ChEBI" id="CHEBI:57856"/>
        <dbReference type="ChEBI" id="CHEBI:59789"/>
        <dbReference type="ChEBI" id="CHEBI:74411"/>
        <dbReference type="ChEBI" id="CHEBI:74493"/>
        <dbReference type="EC" id="2.1.1.182"/>
    </reaction>
</comment>
<evidence type="ECO:0000313" key="11">
    <source>
        <dbReference type="EMBL" id="MFD1144444.1"/>
    </source>
</evidence>
<evidence type="ECO:0000259" key="10">
    <source>
        <dbReference type="SMART" id="SM00650"/>
    </source>
</evidence>
<feature type="binding site" evidence="7 8">
    <location>
        <position position="129"/>
    </location>
    <ligand>
        <name>S-adenosyl-L-methionine</name>
        <dbReference type="ChEBI" id="CHEBI:59789"/>
    </ligand>
</feature>
<feature type="binding site" evidence="7 8">
    <location>
        <position position="86"/>
    </location>
    <ligand>
        <name>S-adenosyl-L-methionine</name>
        <dbReference type="ChEBI" id="CHEBI:59789"/>
    </ligand>
</feature>
<evidence type="ECO:0000256" key="8">
    <source>
        <dbReference type="PROSITE-ProRule" id="PRU01026"/>
    </source>
</evidence>
<sequence>MSDRSYGKKSKSTKPDRSAPGRDDAVRAKKHLGQHFLKDLSIAERIAGLLTGHNGYKTVLEIGPGMGVLTQYLLKDGLPYTTHVVEIDTESIVYLNAHFPALHGRILEGDFLRMDLSTQFLEPLAIIGNFPYNISSQILFKVLEYRQQVPEVVCMLQREVAQRIASPPGNKDYGILSVLLQAYYDIKYEFTVDASVFSPPPNVQSGVISLRRNSVVALPCDEKKFKQVVKQGFNNRRKTLRNALKPLNPPESLLSHPLLDKRAEQLGVAEFVQLTLLMNDEQETMK</sequence>
<proteinExistence type="inferred from homology"/>
<keyword evidence="2 7" id="KW-0698">rRNA processing</keyword>
<feature type="region of interest" description="Disordered" evidence="9">
    <location>
        <begin position="1"/>
        <end position="24"/>
    </location>
</feature>
<dbReference type="InterPro" id="IPR011530">
    <property type="entry name" value="rRNA_adenine_dimethylase"/>
</dbReference>
<protein>
    <recommendedName>
        <fullName evidence="7">Ribosomal RNA small subunit methyltransferase A</fullName>
        <ecNumber evidence="7">2.1.1.182</ecNumber>
    </recommendedName>
    <alternativeName>
        <fullName evidence="7">16S rRNA (adenine(1518)-N(6)/adenine(1519)-N(6))-dimethyltransferase</fullName>
    </alternativeName>
    <alternativeName>
        <fullName evidence="7">16S rRNA dimethyladenosine transferase</fullName>
    </alternativeName>
    <alternativeName>
        <fullName evidence="7">16S rRNA dimethylase</fullName>
    </alternativeName>
    <alternativeName>
        <fullName evidence="7">S-adenosylmethionine-6-N', N'-adenosyl(rRNA) dimethyltransferase</fullName>
    </alternativeName>
</protein>
<comment type="caution">
    <text evidence="11">The sequence shown here is derived from an EMBL/GenBank/DDBJ whole genome shotgun (WGS) entry which is preliminary data.</text>
</comment>
<comment type="similarity">
    <text evidence="7">Belongs to the class I-like SAM-binding methyltransferase superfamily. rRNA adenine N(6)-methyltransferase family. RsmA subfamily.</text>
</comment>
<keyword evidence="3 7" id="KW-0489">Methyltransferase</keyword>
<feature type="binding site" evidence="7 8">
    <location>
        <position position="35"/>
    </location>
    <ligand>
        <name>S-adenosyl-L-methionine</name>
        <dbReference type="ChEBI" id="CHEBI:59789"/>
    </ligand>
</feature>
<evidence type="ECO:0000256" key="4">
    <source>
        <dbReference type="ARBA" id="ARBA00022679"/>
    </source>
</evidence>
<evidence type="ECO:0000313" key="12">
    <source>
        <dbReference type="Proteomes" id="UP001597116"/>
    </source>
</evidence>
<dbReference type="InterPro" id="IPR001737">
    <property type="entry name" value="KsgA/Erm"/>
</dbReference>
<reference evidence="12" key="1">
    <citation type="journal article" date="2019" name="Int. J. Syst. Evol. Microbiol.">
        <title>The Global Catalogue of Microorganisms (GCM) 10K type strain sequencing project: providing services to taxonomists for standard genome sequencing and annotation.</title>
        <authorList>
            <consortium name="The Broad Institute Genomics Platform"/>
            <consortium name="The Broad Institute Genome Sequencing Center for Infectious Disease"/>
            <person name="Wu L."/>
            <person name="Ma J."/>
        </authorList>
    </citation>
    <scope>NUCLEOTIDE SEQUENCE [LARGE SCALE GENOMIC DNA]</scope>
    <source>
        <strain evidence="12">CCUG 55608</strain>
    </source>
</reference>
<accession>A0ABW3QCE3</accession>
<dbReference type="EMBL" id="JBHTLP010000021">
    <property type="protein sequence ID" value="MFD1144444.1"/>
    <property type="molecule type" value="Genomic_DNA"/>
</dbReference>
<feature type="binding site" evidence="7 8">
    <location>
        <position position="37"/>
    </location>
    <ligand>
        <name>S-adenosyl-L-methionine</name>
        <dbReference type="ChEBI" id="CHEBI:59789"/>
    </ligand>
</feature>
<evidence type="ECO:0000256" key="2">
    <source>
        <dbReference type="ARBA" id="ARBA00022552"/>
    </source>
</evidence>
<keyword evidence="1 7" id="KW-0963">Cytoplasm</keyword>
<dbReference type="SUPFAM" id="SSF53335">
    <property type="entry name" value="S-adenosyl-L-methionine-dependent methyltransferases"/>
    <property type="match status" value="1"/>
</dbReference>
<keyword evidence="5 7" id="KW-0949">S-adenosyl-L-methionine</keyword>
<dbReference type="SMART" id="SM00650">
    <property type="entry name" value="rADc"/>
    <property type="match status" value="1"/>
</dbReference>
<evidence type="ECO:0000256" key="6">
    <source>
        <dbReference type="ARBA" id="ARBA00022884"/>
    </source>
</evidence>
<comment type="function">
    <text evidence="7">Specifically dimethylates two adjacent adenosines (A1518 and A1519) in the loop of a conserved hairpin near the 3'-end of 16S rRNA in the 30S particle. May play a critical role in biogenesis of 30S subunits.</text>
</comment>
<keyword evidence="12" id="KW-1185">Reference proteome</keyword>
<evidence type="ECO:0000256" key="5">
    <source>
        <dbReference type="ARBA" id="ARBA00022691"/>
    </source>
</evidence>
<keyword evidence="6 7" id="KW-0694">RNA-binding</keyword>
<dbReference type="InterPro" id="IPR029063">
    <property type="entry name" value="SAM-dependent_MTases_sf"/>
</dbReference>
<comment type="subcellular location">
    <subcellularLocation>
        <location evidence="7">Cytoplasm</location>
    </subcellularLocation>
</comment>
<feature type="binding site" evidence="7 8">
    <location>
        <position position="63"/>
    </location>
    <ligand>
        <name>S-adenosyl-L-methionine</name>
        <dbReference type="ChEBI" id="CHEBI:59789"/>
    </ligand>
</feature>
<feature type="domain" description="Ribosomal RNA adenine methylase transferase N-terminal" evidence="10">
    <location>
        <begin position="42"/>
        <end position="214"/>
    </location>
</feature>
<evidence type="ECO:0000256" key="3">
    <source>
        <dbReference type="ARBA" id="ARBA00022603"/>
    </source>
</evidence>
<feature type="compositionally biased region" description="Basic and acidic residues" evidence="9">
    <location>
        <begin position="13"/>
        <end position="24"/>
    </location>
</feature>
<dbReference type="Proteomes" id="UP001597116">
    <property type="component" value="Unassembled WGS sequence"/>
</dbReference>
<dbReference type="NCBIfam" id="TIGR00755">
    <property type="entry name" value="ksgA"/>
    <property type="match status" value="1"/>
</dbReference>
<gene>
    <name evidence="7 11" type="primary">rsmA</name>
    <name evidence="7" type="synonym">ksgA</name>
    <name evidence="11" type="ORF">ACFQ4C_25175</name>
</gene>
<evidence type="ECO:0000256" key="1">
    <source>
        <dbReference type="ARBA" id="ARBA00022490"/>
    </source>
</evidence>
<dbReference type="PROSITE" id="PS51689">
    <property type="entry name" value="SAM_RNA_A_N6_MT"/>
    <property type="match status" value="1"/>
</dbReference>
<evidence type="ECO:0000256" key="9">
    <source>
        <dbReference type="SAM" id="MobiDB-lite"/>
    </source>
</evidence>
<dbReference type="GO" id="GO:0052908">
    <property type="term" value="F:16S rRNA (adenine(1518)-N(6)/adenine(1519)-N(6))-dimethyltransferase activity"/>
    <property type="evidence" value="ECO:0007669"/>
    <property type="project" value="UniProtKB-EC"/>
</dbReference>
<dbReference type="Pfam" id="PF00398">
    <property type="entry name" value="RrnaAD"/>
    <property type="match status" value="1"/>
</dbReference>
<organism evidence="11 12">
    <name type="scientific">Larkinella insperata</name>
    <dbReference type="NCBI Taxonomy" id="332158"/>
    <lineage>
        <taxon>Bacteria</taxon>
        <taxon>Pseudomonadati</taxon>
        <taxon>Bacteroidota</taxon>
        <taxon>Cytophagia</taxon>
        <taxon>Cytophagales</taxon>
        <taxon>Spirosomataceae</taxon>
        <taxon>Larkinella</taxon>
    </lineage>
</organism>
<dbReference type="Gene3D" id="1.10.8.100">
    <property type="entry name" value="Ribosomal RNA adenine dimethylase-like, domain 2"/>
    <property type="match status" value="1"/>
</dbReference>
<dbReference type="InterPro" id="IPR023165">
    <property type="entry name" value="rRNA_Ade_diMease-like_C"/>
</dbReference>
<dbReference type="Gene3D" id="3.40.50.150">
    <property type="entry name" value="Vaccinia Virus protein VP39"/>
    <property type="match status" value="1"/>
</dbReference>
<evidence type="ECO:0000256" key="7">
    <source>
        <dbReference type="HAMAP-Rule" id="MF_00607"/>
    </source>
</evidence>
<dbReference type="PANTHER" id="PTHR11727">
    <property type="entry name" value="DIMETHYLADENOSINE TRANSFERASE"/>
    <property type="match status" value="1"/>
</dbReference>
<name>A0ABW3QCE3_9BACT</name>
<dbReference type="EC" id="2.1.1.182" evidence="7"/>
<dbReference type="InterPro" id="IPR020598">
    <property type="entry name" value="rRNA_Ade_methylase_Trfase_N"/>
</dbReference>
<dbReference type="HAMAP" id="MF_00607">
    <property type="entry name" value="16SrRNA_methyltr_A"/>
    <property type="match status" value="1"/>
</dbReference>
<feature type="binding site" evidence="7 8">
    <location>
        <position position="110"/>
    </location>
    <ligand>
        <name>S-adenosyl-L-methionine</name>
        <dbReference type="ChEBI" id="CHEBI:59789"/>
    </ligand>
</feature>